<evidence type="ECO:0000313" key="2">
    <source>
        <dbReference type="Proteomes" id="UP000887565"/>
    </source>
</evidence>
<protein>
    <submittedName>
        <fullName evidence="3">Uncharacterized protein</fullName>
    </submittedName>
</protein>
<evidence type="ECO:0000313" key="3">
    <source>
        <dbReference type="WBParaSite" id="nRc.2.0.1.t35285-RA"/>
    </source>
</evidence>
<dbReference type="WBParaSite" id="nRc.2.0.1.t35285-RA">
    <property type="protein sequence ID" value="nRc.2.0.1.t35285-RA"/>
    <property type="gene ID" value="nRc.2.0.1.g35285"/>
</dbReference>
<accession>A0A915KA94</accession>
<sequence length="148" mass="16557">MYDCTSSDHGGSFCLGTVPNGFGSVKVLTHMTNPKLLTAPKVPKKKKKKQKDEWNKSPDVSDEEDPALQPQSFHQCTNWLFEIDFNTMTSHCHRFHTKLTMCGLNALPPINHCASEFIRVDGHWFGRLTSFMPLAALLASPCSANEYA</sequence>
<evidence type="ECO:0000256" key="1">
    <source>
        <dbReference type="SAM" id="MobiDB-lite"/>
    </source>
</evidence>
<proteinExistence type="predicted"/>
<reference evidence="3" key="1">
    <citation type="submission" date="2022-11" db="UniProtKB">
        <authorList>
            <consortium name="WormBaseParasite"/>
        </authorList>
    </citation>
    <scope>IDENTIFICATION</scope>
</reference>
<feature type="region of interest" description="Disordered" evidence="1">
    <location>
        <begin position="38"/>
        <end position="69"/>
    </location>
</feature>
<name>A0A915KA94_ROMCU</name>
<dbReference type="AlphaFoldDB" id="A0A915KA94"/>
<organism evidence="2 3">
    <name type="scientific">Romanomermis culicivorax</name>
    <name type="common">Nematode worm</name>
    <dbReference type="NCBI Taxonomy" id="13658"/>
    <lineage>
        <taxon>Eukaryota</taxon>
        <taxon>Metazoa</taxon>
        <taxon>Ecdysozoa</taxon>
        <taxon>Nematoda</taxon>
        <taxon>Enoplea</taxon>
        <taxon>Dorylaimia</taxon>
        <taxon>Mermithida</taxon>
        <taxon>Mermithoidea</taxon>
        <taxon>Mermithidae</taxon>
        <taxon>Romanomermis</taxon>
    </lineage>
</organism>
<dbReference type="Proteomes" id="UP000887565">
    <property type="component" value="Unplaced"/>
</dbReference>
<keyword evidence="2" id="KW-1185">Reference proteome</keyword>